<evidence type="ECO:0000313" key="6">
    <source>
        <dbReference type="EMBL" id="RRS01063.1"/>
    </source>
</evidence>
<dbReference type="SUPFAM" id="SSF56349">
    <property type="entry name" value="DNA breaking-rejoining enzymes"/>
    <property type="match status" value="1"/>
</dbReference>
<dbReference type="GO" id="GO:0015074">
    <property type="term" value="P:DNA integration"/>
    <property type="evidence" value="ECO:0007669"/>
    <property type="project" value="UniProtKB-KW"/>
</dbReference>
<dbReference type="PROSITE" id="PS51898">
    <property type="entry name" value="TYR_RECOMBINASE"/>
    <property type="match status" value="1"/>
</dbReference>
<name>A0A3R8YJT5_9BURK</name>
<dbReference type="Proteomes" id="UP000269265">
    <property type="component" value="Unassembled WGS sequence"/>
</dbReference>
<dbReference type="GO" id="GO:0006310">
    <property type="term" value="P:DNA recombination"/>
    <property type="evidence" value="ECO:0007669"/>
    <property type="project" value="UniProtKB-KW"/>
</dbReference>
<comment type="similarity">
    <text evidence="1">Belongs to the 'phage' integrase family.</text>
</comment>
<accession>A0A3R8YJT5</accession>
<feature type="domain" description="Tyr recombinase" evidence="5">
    <location>
        <begin position="28"/>
        <end position="204"/>
    </location>
</feature>
<dbReference type="InterPro" id="IPR050090">
    <property type="entry name" value="Tyrosine_recombinase_XerCD"/>
</dbReference>
<sequence length="265" mass="29982">MAAAHQEDHLWTERSLGQQLFDDQQSTTKYQRLKARAEARKIVSSETCHVPMFASFIQFQLMTAARRSETLKLKWNQVDLDRQTAFLPETKNGRPRTLPLRADLVALLRELPQTGEYVFPIPVDYLRKAWLRMCEASGIETLGSERLRIHDLRHEAISRVAEAGSQTPGGFSLLDLQAFSGHRDPRMLLRYTHLTPTGLATRLDAAFSECGLKYGKAVIYRGRTRLTEKAELPMSELMSAPITIAIEGNSNQKVVDLRAYRKAAA</sequence>
<evidence type="ECO:0000256" key="4">
    <source>
        <dbReference type="ARBA" id="ARBA00023172"/>
    </source>
</evidence>
<evidence type="ECO:0000256" key="3">
    <source>
        <dbReference type="ARBA" id="ARBA00023125"/>
    </source>
</evidence>
<dbReference type="EMBL" id="RSED01000029">
    <property type="protein sequence ID" value="RRS01063.1"/>
    <property type="molecule type" value="Genomic_DNA"/>
</dbReference>
<organism evidence="6 7">
    <name type="scientific">Aquabacterium soli</name>
    <dbReference type="NCBI Taxonomy" id="2493092"/>
    <lineage>
        <taxon>Bacteria</taxon>
        <taxon>Pseudomonadati</taxon>
        <taxon>Pseudomonadota</taxon>
        <taxon>Betaproteobacteria</taxon>
        <taxon>Burkholderiales</taxon>
        <taxon>Aquabacterium</taxon>
    </lineage>
</organism>
<protein>
    <submittedName>
        <fullName evidence="6">Site-specific integrase</fullName>
    </submittedName>
</protein>
<dbReference type="OrthoDB" id="662444at2"/>
<dbReference type="PANTHER" id="PTHR30349">
    <property type="entry name" value="PHAGE INTEGRASE-RELATED"/>
    <property type="match status" value="1"/>
</dbReference>
<dbReference type="GO" id="GO:0003677">
    <property type="term" value="F:DNA binding"/>
    <property type="evidence" value="ECO:0007669"/>
    <property type="project" value="UniProtKB-KW"/>
</dbReference>
<dbReference type="PANTHER" id="PTHR30349:SF41">
    <property type="entry name" value="INTEGRASE_RECOMBINASE PROTEIN MJ0367-RELATED"/>
    <property type="match status" value="1"/>
</dbReference>
<evidence type="ECO:0000313" key="7">
    <source>
        <dbReference type="Proteomes" id="UP000269265"/>
    </source>
</evidence>
<dbReference type="Gene3D" id="1.10.443.10">
    <property type="entry name" value="Intergrase catalytic core"/>
    <property type="match status" value="1"/>
</dbReference>
<dbReference type="InterPro" id="IPR011010">
    <property type="entry name" value="DNA_brk_join_enz"/>
</dbReference>
<dbReference type="AlphaFoldDB" id="A0A3R8YJT5"/>
<reference evidence="6 7" key="1">
    <citation type="submission" date="2018-12" db="EMBL/GenBank/DDBJ databases">
        <title>The whole draft genome of Aquabacterium sp. SJQ9.</title>
        <authorList>
            <person name="Sun L."/>
            <person name="Gao X."/>
            <person name="Chen W."/>
            <person name="Huang K."/>
        </authorList>
    </citation>
    <scope>NUCLEOTIDE SEQUENCE [LARGE SCALE GENOMIC DNA]</scope>
    <source>
        <strain evidence="6 7">SJQ9</strain>
    </source>
</reference>
<dbReference type="Pfam" id="PF00589">
    <property type="entry name" value="Phage_integrase"/>
    <property type="match status" value="1"/>
</dbReference>
<dbReference type="InterPro" id="IPR013762">
    <property type="entry name" value="Integrase-like_cat_sf"/>
</dbReference>
<proteinExistence type="inferred from homology"/>
<evidence type="ECO:0000259" key="5">
    <source>
        <dbReference type="PROSITE" id="PS51898"/>
    </source>
</evidence>
<evidence type="ECO:0000256" key="2">
    <source>
        <dbReference type="ARBA" id="ARBA00022908"/>
    </source>
</evidence>
<keyword evidence="4" id="KW-0233">DNA recombination</keyword>
<keyword evidence="2" id="KW-0229">DNA integration</keyword>
<dbReference type="CDD" id="cd00796">
    <property type="entry name" value="INT_Rci_Hp1_C"/>
    <property type="match status" value="1"/>
</dbReference>
<comment type="caution">
    <text evidence="6">The sequence shown here is derived from an EMBL/GenBank/DDBJ whole genome shotgun (WGS) entry which is preliminary data.</text>
</comment>
<gene>
    <name evidence="6" type="ORF">EIP75_22295</name>
</gene>
<keyword evidence="7" id="KW-1185">Reference proteome</keyword>
<evidence type="ECO:0000256" key="1">
    <source>
        <dbReference type="ARBA" id="ARBA00008857"/>
    </source>
</evidence>
<dbReference type="InterPro" id="IPR002104">
    <property type="entry name" value="Integrase_catalytic"/>
</dbReference>
<keyword evidence="3" id="KW-0238">DNA-binding</keyword>